<reference evidence="11 12" key="1">
    <citation type="submission" date="2020-02" db="EMBL/GenBank/DDBJ databases">
        <title>Draft genome sequence of Haematococcus lacustris strain NIES-144.</title>
        <authorList>
            <person name="Morimoto D."/>
            <person name="Nakagawa S."/>
            <person name="Yoshida T."/>
            <person name="Sawayama S."/>
        </authorList>
    </citation>
    <scope>NUCLEOTIDE SEQUENCE [LARGE SCALE GENOMIC DNA]</scope>
    <source>
        <strain evidence="11 12">NIES-144</strain>
    </source>
</reference>
<dbReference type="GO" id="GO:0071007">
    <property type="term" value="C:U2-type catalytic step 2 spliceosome"/>
    <property type="evidence" value="ECO:0007669"/>
    <property type="project" value="TreeGrafter"/>
</dbReference>
<protein>
    <submittedName>
        <fullName evidence="11">TPR_REGION domain-containing protein</fullName>
    </submittedName>
</protein>
<keyword evidence="6" id="KW-0508">mRNA splicing</keyword>
<proteinExistence type="inferred from homology"/>
<dbReference type="FunFam" id="1.25.40.10:FF:000182">
    <property type="entry name" value="Pre-mRNA-splicing factor SYF1"/>
    <property type="match status" value="1"/>
</dbReference>
<dbReference type="PANTHER" id="PTHR11246:SF5">
    <property type="entry name" value="PRE-MRNA-SPLICING FACTOR SYF1"/>
    <property type="match status" value="1"/>
</dbReference>
<name>A0A699ZC45_HAELA</name>
<dbReference type="GO" id="GO:0071014">
    <property type="term" value="C:post-mRNA release spliceosomal complex"/>
    <property type="evidence" value="ECO:0007669"/>
    <property type="project" value="TreeGrafter"/>
</dbReference>
<keyword evidence="3" id="KW-0507">mRNA processing</keyword>
<evidence type="ECO:0000256" key="6">
    <source>
        <dbReference type="ARBA" id="ARBA00023187"/>
    </source>
</evidence>
<dbReference type="InterPro" id="IPR045075">
    <property type="entry name" value="Syf1-like"/>
</dbReference>
<dbReference type="AlphaFoldDB" id="A0A699ZC45"/>
<dbReference type="InterPro" id="IPR003107">
    <property type="entry name" value="HAT"/>
</dbReference>
<feature type="domain" description="Pre-mRNA-splicing factor SYF1 central HAT repeats" evidence="9">
    <location>
        <begin position="182"/>
        <end position="382"/>
    </location>
</feature>
<organism evidence="11 12">
    <name type="scientific">Haematococcus lacustris</name>
    <name type="common">Green alga</name>
    <name type="synonym">Haematococcus pluvialis</name>
    <dbReference type="NCBI Taxonomy" id="44745"/>
    <lineage>
        <taxon>Eukaryota</taxon>
        <taxon>Viridiplantae</taxon>
        <taxon>Chlorophyta</taxon>
        <taxon>core chlorophytes</taxon>
        <taxon>Chlorophyceae</taxon>
        <taxon>CS clade</taxon>
        <taxon>Chlamydomonadales</taxon>
        <taxon>Haematococcaceae</taxon>
        <taxon>Haematococcus</taxon>
    </lineage>
</organism>
<evidence type="ECO:0000256" key="1">
    <source>
        <dbReference type="ARBA" id="ARBA00004123"/>
    </source>
</evidence>
<dbReference type="PANTHER" id="PTHR11246">
    <property type="entry name" value="PRE-MRNA SPLICING FACTOR"/>
    <property type="match status" value="1"/>
</dbReference>
<feature type="region of interest" description="Disordered" evidence="8">
    <location>
        <begin position="385"/>
        <end position="409"/>
    </location>
</feature>
<gene>
    <name evidence="11" type="ORF">HaLaN_17359</name>
</gene>
<dbReference type="Proteomes" id="UP000485058">
    <property type="component" value="Unassembled WGS sequence"/>
</dbReference>
<dbReference type="EMBL" id="BLLF01001605">
    <property type="protein sequence ID" value="GFH20267.1"/>
    <property type="molecule type" value="Genomic_DNA"/>
</dbReference>
<dbReference type="InterPro" id="IPR011990">
    <property type="entry name" value="TPR-like_helical_dom_sf"/>
</dbReference>
<keyword evidence="5" id="KW-0677">Repeat</keyword>
<evidence type="ECO:0000256" key="2">
    <source>
        <dbReference type="ARBA" id="ARBA00008644"/>
    </source>
</evidence>
<dbReference type="InterPro" id="IPR002885">
    <property type="entry name" value="PPR_rpt"/>
</dbReference>
<evidence type="ECO:0000313" key="11">
    <source>
        <dbReference type="EMBL" id="GFH20267.1"/>
    </source>
</evidence>
<evidence type="ECO:0000256" key="7">
    <source>
        <dbReference type="ARBA" id="ARBA00023242"/>
    </source>
</evidence>
<sequence length="409" mass="47164">MGPAAAAGAQVIDDLMPTDEDLLYEEELLRNPYALKMWCRYISARMGAPAKRRYLLYERALRSLPGSYKLWAAYLKERRTAVRGMRADHPAVEALNNTYERALVNMHKMPRIWLDYLELLVQQKLVTKARRTFDRALTALPITQHDRLWILYLKFIRQDGVPAETAVRVYRRYLKLEPEHAEEYITYLKAKDRWGEAARKLAEVLDDDSFRSLEGKSKHALWLELCEIITKHPRQVEGMRVDAILRGGIRKFTDEVGRLWTSLADYYIRRGMFEKARDVFEEGMSSVITVHDFSLVFDALTQFEESLLTAKMEQAGDAEVDDGDDLDLRLARLEHLMARRPELLSSVILRQNPHNVAEWHKRVKLFPNNPMKQILTYTEAVKVGSGPQATSLPPTASLHSLNSPVLATR</sequence>
<keyword evidence="12" id="KW-1185">Reference proteome</keyword>
<dbReference type="GO" id="GO:0000974">
    <property type="term" value="C:Prp19 complex"/>
    <property type="evidence" value="ECO:0007669"/>
    <property type="project" value="TreeGrafter"/>
</dbReference>
<keyword evidence="7" id="KW-0539">Nucleus</keyword>
<feature type="compositionally biased region" description="Polar residues" evidence="8">
    <location>
        <begin position="387"/>
        <end position="409"/>
    </location>
</feature>
<dbReference type="Pfam" id="PF23233">
    <property type="entry name" value="HAT_Syf1_CNRKL1_N"/>
    <property type="match status" value="1"/>
</dbReference>
<dbReference type="InterPro" id="IPR056350">
    <property type="entry name" value="HAT_Syf1_central"/>
</dbReference>
<dbReference type="InterPro" id="IPR055433">
    <property type="entry name" value="HAT_Syf1-like_N"/>
</dbReference>
<evidence type="ECO:0000256" key="3">
    <source>
        <dbReference type="ARBA" id="ARBA00022664"/>
    </source>
</evidence>
<evidence type="ECO:0000256" key="5">
    <source>
        <dbReference type="ARBA" id="ARBA00022737"/>
    </source>
</evidence>
<feature type="non-terminal residue" evidence="11">
    <location>
        <position position="409"/>
    </location>
</feature>
<accession>A0A699ZC45</accession>
<feature type="domain" description="Pre-mRNA-splicing factor Syf1-like N-terminal HAT-repeats" evidence="10">
    <location>
        <begin position="20"/>
        <end position="179"/>
    </location>
</feature>
<dbReference type="Pfam" id="PF23220">
    <property type="entry name" value="HAT_Syf1_M"/>
    <property type="match status" value="1"/>
</dbReference>
<dbReference type="Gene3D" id="1.25.40.10">
    <property type="entry name" value="Tetratricopeptide repeat domain"/>
    <property type="match status" value="1"/>
</dbReference>
<dbReference type="GO" id="GO:0000349">
    <property type="term" value="P:generation of catalytic spliceosome for first transesterification step"/>
    <property type="evidence" value="ECO:0007669"/>
    <property type="project" value="TreeGrafter"/>
</dbReference>
<comment type="subcellular location">
    <subcellularLocation>
        <location evidence="1">Nucleus</location>
    </subcellularLocation>
</comment>
<dbReference type="SMART" id="SM00386">
    <property type="entry name" value="HAT"/>
    <property type="match status" value="5"/>
</dbReference>
<evidence type="ECO:0000259" key="10">
    <source>
        <dbReference type="Pfam" id="PF23233"/>
    </source>
</evidence>
<evidence type="ECO:0000313" key="12">
    <source>
        <dbReference type="Proteomes" id="UP000485058"/>
    </source>
</evidence>
<evidence type="ECO:0000256" key="8">
    <source>
        <dbReference type="SAM" id="MobiDB-lite"/>
    </source>
</evidence>
<keyword evidence="4" id="KW-0747">Spliceosome</keyword>
<dbReference type="NCBIfam" id="TIGR00756">
    <property type="entry name" value="PPR"/>
    <property type="match status" value="1"/>
</dbReference>
<comment type="caution">
    <text evidence="11">The sequence shown here is derived from an EMBL/GenBank/DDBJ whole genome shotgun (WGS) entry which is preliminary data.</text>
</comment>
<evidence type="ECO:0000256" key="4">
    <source>
        <dbReference type="ARBA" id="ARBA00022728"/>
    </source>
</evidence>
<dbReference type="FunFam" id="1.25.40.10:FF:000411">
    <property type="entry name" value="pre-mRNA-splicing factor SYF1"/>
    <property type="match status" value="1"/>
</dbReference>
<dbReference type="SUPFAM" id="SSF48452">
    <property type="entry name" value="TPR-like"/>
    <property type="match status" value="3"/>
</dbReference>
<comment type="similarity">
    <text evidence="2">Belongs to the crooked-neck family.</text>
</comment>
<evidence type="ECO:0000259" key="9">
    <source>
        <dbReference type="Pfam" id="PF23220"/>
    </source>
</evidence>